<dbReference type="KEGG" id="cure:CUREO_0336"/>
<gene>
    <name evidence="2" type="ORF">CUREO_0336</name>
</gene>
<proteinExistence type="predicted"/>
<name>A0AAU8TYH6_9BACT</name>
<reference evidence="2 3" key="1">
    <citation type="journal article" date="2015" name="Genome Announc.">
        <title>Complete Genome Sequence of the Campylobacter ureolyticus Clinical Isolate RIGS 9880.</title>
        <authorList>
            <person name="Miller W.G."/>
            <person name="Yee E."/>
            <person name="On S.L."/>
            <person name="Andersen L.P."/>
            <person name="Bono J.L."/>
        </authorList>
    </citation>
    <scope>NUCLEOTIDE SEQUENCE [LARGE SCALE GENOMIC DNA]</scope>
    <source>
        <strain evidence="2 3">RIGS 9880</strain>
    </source>
</reference>
<accession>A0AAU8TYH6</accession>
<keyword evidence="1" id="KW-1133">Transmembrane helix</keyword>
<feature type="transmembrane region" description="Helical" evidence="1">
    <location>
        <begin position="268"/>
        <end position="288"/>
    </location>
</feature>
<feature type="transmembrane region" description="Helical" evidence="1">
    <location>
        <begin position="373"/>
        <end position="393"/>
    </location>
</feature>
<dbReference type="RefSeq" id="WP_050333771.1">
    <property type="nucleotide sequence ID" value="NZ_CP012195.1"/>
</dbReference>
<keyword evidence="1" id="KW-0472">Membrane</keyword>
<organism evidence="2 3">
    <name type="scientific">Campylobacter ureolyticus RIGS 9880</name>
    <dbReference type="NCBI Taxonomy" id="1032069"/>
    <lineage>
        <taxon>Bacteria</taxon>
        <taxon>Pseudomonadati</taxon>
        <taxon>Campylobacterota</taxon>
        <taxon>Epsilonproteobacteria</taxon>
        <taxon>Campylobacterales</taxon>
        <taxon>Campylobacteraceae</taxon>
        <taxon>Campylobacter</taxon>
    </lineage>
</organism>
<dbReference type="Proteomes" id="UP000063971">
    <property type="component" value="Chromosome"/>
</dbReference>
<sequence>MNELLSWQGTSLKIDLQENVESNFIKSLKNQSINLRREGNIYFLENQSKYFIYEDDFIDDSRRIPSIITKFIQKNYNNLGQVYIDSNTGFIKIEADKKDKIIYEKIIKGNNIDGTTREFPISINVLNEVLDSNNRKSALIIDFFILSALSTKISYTAEEIESEFIIGDKRYRTNFNIDCDPFYLFPIYDWIINSNEYKDSYMLKLQIVRQVIVNKRTLENTNEILEDSKLAYRRIISRKTDDYFEQINKLKDDFLNLSKNENNTLRTLNLTFFAWLGSLGVQLLNIIIGYDGNNLLQYLLFSKGSKKVIVVGMFIIALIFIFIAYVSEIKSLQKEYNVLKHIYKDKILFESESDIESKFELIIKKPEVGKIQMGIFGIVLLLLLVRCICAFIVE</sequence>
<evidence type="ECO:0000256" key="1">
    <source>
        <dbReference type="SAM" id="Phobius"/>
    </source>
</evidence>
<feature type="transmembrane region" description="Helical" evidence="1">
    <location>
        <begin position="308"/>
        <end position="326"/>
    </location>
</feature>
<dbReference type="AlphaFoldDB" id="A0AAU8TYH6"/>
<keyword evidence="1" id="KW-0812">Transmembrane</keyword>
<evidence type="ECO:0000313" key="3">
    <source>
        <dbReference type="Proteomes" id="UP000063971"/>
    </source>
</evidence>
<protein>
    <submittedName>
        <fullName evidence="2">Membrane protein</fullName>
    </submittedName>
</protein>
<dbReference type="EMBL" id="CP012195">
    <property type="protein sequence ID" value="AKT90216.1"/>
    <property type="molecule type" value="Genomic_DNA"/>
</dbReference>
<evidence type="ECO:0000313" key="2">
    <source>
        <dbReference type="EMBL" id="AKT90216.1"/>
    </source>
</evidence>